<sequence length="172" mass="19822">MSEFNSCAHLVNAETLNFAEEKYKEIIANGDNPFQHMMDMQKALQDQVSNDRPWVAKIDELKTCGEILDFIRANDNALDDETRELYTALGGMSNGKDASAVWKHWKANHMEARNRLFSDLSEADRLETYLEAVDQLHFIMCKFLALGLTAKDLFVLYMLKNAENYRRLESGY</sequence>
<dbReference type="Proteomes" id="UP000001474">
    <property type="component" value="Segment"/>
</dbReference>
<gene>
    <name evidence="1" type="ORF">EpJSE_00016</name>
</gene>
<name>C4MYI4_9CAUD</name>
<reference evidence="1 2" key="1">
    <citation type="journal article" date="2009" name="Virology">
        <title>T4 phages against Escherichia coli diarrhea: potential and problems.</title>
        <authorList>
            <person name="Denou E."/>
            <person name="Bruttin A."/>
            <person name="Barretto C."/>
            <person name="Ngom-Bru C."/>
            <person name="Brussow H."/>
            <person name="Zuber S."/>
        </authorList>
    </citation>
    <scope>NUCLEOTIDE SEQUENCE</scope>
</reference>
<proteinExistence type="predicted"/>
<protein>
    <submittedName>
        <fullName evidence="1">Gp56 dCTPase</fullName>
    </submittedName>
</protein>
<dbReference type="SUPFAM" id="SSF101386">
    <property type="entry name" value="all-alpha NTP pyrophosphatases"/>
    <property type="match status" value="1"/>
</dbReference>
<evidence type="ECO:0000313" key="2">
    <source>
        <dbReference type="Proteomes" id="UP000001474"/>
    </source>
</evidence>
<evidence type="ECO:0000313" key="1">
    <source>
        <dbReference type="EMBL" id="ACL77965.1"/>
    </source>
</evidence>
<organism evidence="1 2">
    <name type="scientific">Escherichia phage JSE</name>
    <dbReference type="NCBI Taxonomy" id="576789"/>
    <lineage>
        <taxon>Viruses</taxon>
        <taxon>Duplodnaviria</taxon>
        <taxon>Heunggongvirae</taxon>
        <taxon>Uroviricota</taxon>
        <taxon>Caudoviricetes</taxon>
        <taxon>Pantevenvirales</taxon>
        <taxon>Straboviridae</taxon>
        <taxon>Krischvirus</taxon>
        <taxon>Krischvirus jse</taxon>
    </lineage>
</organism>
<dbReference type="KEGG" id="vg:7943136"/>
<keyword evidence="2" id="KW-1185">Reference proteome</keyword>
<dbReference type="EMBL" id="EU863408">
    <property type="protein sequence ID" value="ACL77965.1"/>
    <property type="molecule type" value="Genomic_DNA"/>
</dbReference>
<accession>C4MYI4</accession>